<name>A0ABR8T3I4_9BACL</name>
<comment type="caution">
    <text evidence="3">The sequence shown here is derived from an EMBL/GenBank/DDBJ whole genome shotgun (WGS) entry which is preliminary data.</text>
</comment>
<protein>
    <submittedName>
        <fullName evidence="3">Uncharacterized protein</fullName>
    </submittedName>
</protein>
<evidence type="ECO:0000313" key="4">
    <source>
        <dbReference type="Proteomes" id="UP000608071"/>
    </source>
</evidence>
<keyword evidence="2" id="KW-0812">Transmembrane</keyword>
<keyword evidence="2" id="KW-0472">Membrane</keyword>
<evidence type="ECO:0000256" key="1">
    <source>
        <dbReference type="SAM" id="Coils"/>
    </source>
</evidence>
<dbReference type="EMBL" id="JACSQL010000011">
    <property type="protein sequence ID" value="MBD7970313.1"/>
    <property type="molecule type" value="Genomic_DNA"/>
</dbReference>
<sequence length="211" mass="23468">MQSRTVSGLKAYGIPIVLGLFALILVFLILQQNKKIEALESDIAGTQELLQGAQATKEKVDQPFDSKEHEEILQSRTVSAKKIGAEIIAVEDVLTSFYKSNEPLPDDQDEYDKIVKDLEKAKAENTRLTNATEGDHIQTWKLNPEWTLKLESIVTYQDTDNVPVLFSMTTKSGKSAGLIYAVYDVVNYKLTNISRHYTTDGLDDEVDVGGA</sequence>
<feature type="coiled-coil region" evidence="1">
    <location>
        <begin position="29"/>
        <end position="56"/>
    </location>
</feature>
<keyword evidence="4" id="KW-1185">Reference proteome</keyword>
<proteinExistence type="predicted"/>
<organism evidence="3 4">
    <name type="scientific">Paenibacillus gallinarum</name>
    <dbReference type="NCBI Taxonomy" id="2762232"/>
    <lineage>
        <taxon>Bacteria</taxon>
        <taxon>Bacillati</taxon>
        <taxon>Bacillota</taxon>
        <taxon>Bacilli</taxon>
        <taxon>Bacillales</taxon>
        <taxon>Paenibacillaceae</taxon>
        <taxon>Paenibacillus</taxon>
    </lineage>
</organism>
<keyword evidence="2" id="KW-1133">Transmembrane helix</keyword>
<keyword evidence="1" id="KW-0175">Coiled coil</keyword>
<evidence type="ECO:0000256" key="2">
    <source>
        <dbReference type="SAM" id="Phobius"/>
    </source>
</evidence>
<accession>A0ABR8T3I4</accession>
<dbReference type="RefSeq" id="WP_191803279.1">
    <property type="nucleotide sequence ID" value="NZ_JACSQL010000011.1"/>
</dbReference>
<evidence type="ECO:0000313" key="3">
    <source>
        <dbReference type="EMBL" id="MBD7970313.1"/>
    </source>
</evidence>
<gene>
    <name evidence="3" type="ORF">H9647_19795</name>
</gene>
<dbReference type="Proteomes" id="UP000608071">
    <property type="component" value="Unassembled WGS sequence"/>
</dbReference>
<feature type="transmembrane region" description="Helical" evidence="2">
    <location>
        <begin position="12"/>
        <end position="30"/>
    </location>
</feature>
<reference evidence="3 4" key="1">
    <citation type="submission" date="2020-08" db="EMBL/GenBank/DDBJ databases">
        <title>A Genomic Blueprint of the Chicken Gut Microbiome.</title>
        <authorList>
            <person name="Gilroy R."/>
            <person name="Ravi A."/>
            <person name="Getino M."/>
            <person name="Pursley I."/>
            <person name="Horton D.L."/>
            <person name="Alikhan N.-F."/>
            <person name="Baker D."/>
            <person name="Gharbi K."/>
            <person name="Hall N."/>
            <person name="Watson M."/>
            <person name="Adriaenssens E.M."/>
            <person name="Foster-Nyarko E."/>
            <person name="Jarju S."/>
            <person name="Secka A."/>
            <person name="Antonio M."/>
            <person name="Oren A."/>
            <person name="Chaudhuri R."/>
            <person name="La Ragione R.M."/>
            <person name="Hildebrand F."/>
            <person name="Pallen M.J."/>
        </authorList>
    </citation>
    <scope>NUCLEOTIDE SEQUENCE [LARGE SCALE GENOMIC DNA]</scope>
    <source>
        <strain evidence="3 4">Sa2BVA9</strain>
    </source>
</reference>